<organism evidence="1 2">
    <name type="scientific">Cognatiluteimonas sedimenti</name>
    <dbReference type="NCBI Taxonomy" id="2927791"/>
    <lineage>
        <taxon>Bacteria</taxon>
        <taxon>Pseudomonadati</taxon>
        <taxon>Pseudomonadota</taxon>
        <taxon>Gammaproteobacteria</taxon>
        <taxon>Lysobacterales</taxon>
        <taxon>Lysobacteraceae</taxon>
        <taxon>Cognatiluteimonas</taxon>
    </lineage>
</organism>
<dbReference type="Proteomes" id="UP001165423">
    <property type="component" value="Unassembled WGS sequence"/>
</dbReference>
<dbReference type="RefSeq" id="WP_243320919.1">
    <property type="nucleotide sequence ID" value="NZ_JALGCL010000002.1"/>
</dbReference>
<gene>
    <name evidence="1" type="ORF">MQC88_08190</name>
</gene>
<accession>A0ABT0A4L6</accession>
<keyword evidence="2" id="KW-1185">Reference proteome</keyword>
<protein>
    <recommendedName>
        <fullName evidence="3">DUF2188 domain-containing protein</fullName>
    </recommendedName>
</protein>
<evidence type="ECO:0000313" key="2">
    <source>
        <dbReference type="Proteomes" id="UP001165423"/>
    </source>
</evidence>
<dbReference type="EMBL" id="JALGCL010000002">
    <property type="protein sequence ID" value="MCJ0825933.1"/>
    <property type="molecule type" value="Genomic_DNA"/>
</dbReference>
<proteinExistence type="predicted"/>
<comment type="caution">
    <text evidence="1">The sequence shown here is derived from an EMBL/GenBank/DDBJ whole genome shotgun (WGS) entry which is preliminary data.</text>
</comment>
<evidence type="ECO:0008006" key="3">
    <source>
        <dbReference type="Google" id="ProtNLM"/>
    </source>
</evidence>
<name>A0ABT0A4L6_9GAMM</name>
<sequence length="72" mass="8016">MFFVSPIGDHWEVRCRADPAHPDYADRTAALEAATHHARRLWEQQQVATEVLVDGDDGGWVKVAAFGQVLSL</sequence>
<evidence type="ECO:0000313" key="1">
    <source>
        <dbReference type="EMBL" id="MCJ0825933.1"/>
    </source>
</evidence>
<reference evidence="1 2" key="1">
    <citation type="submission" date="2022-03" db="EMBL/GenBank/DDBJ databases">
        <title>Luteimonas soily sp. nov., a novel bacterium isolated from the soil.</title>
        <authorList>
            <person name="Zhang X."/>
        </authorList>
    </citation>
    <scope>NUCLEOTIDE SEQUENCE [LARGE SCALE GENOMIC DNA]</scope>
    <source>
        <strain evidence="1 2">50</strain>
    </source>
</reference>